<protein>
    <submittedName>
        <fullName evidence="2">Uncharacterized protein</fullName>
    </submittedName>
</protein>
<evidence type="ECO:0000313" key="2">
    <source>
        <dbReference type="EMBL" id="EXJ91599.1"/>
    </source>
</evidence>
<accession>W9ZAQ1</accession>
<feature type="region of interest" description="Disordered" evidence="1">
    <location>
        <begin position="320"/>
        <end position="363"/>
    </location>
</feature>
<comment type="caution">
    <text evidence="2">The sequence shown here is derived from an EMBL/GenBank/DDBJ whole genome shotgun (WGS) entry which is preliminary data.</text>
</comment>
<dbReference type="Proteomes" id="UP000019478">
    <property type="component" value="Unassembled WGS sequence"/>
</dbReference>
<dbReference type="EMBL" id="AMGY01000001">
    <property type="protein sequence ID" value="EXJ91599.1"/>
    <property type="molecule type" value="Genomic_DNA"/>
</dbReference>
<evidence type="ECO:0000313" key="3">
    <source>
        <dbReference type="Proteomes" id="UP000019478"/>
    </source>
</evidence>
<dbReference type="OrthoDB" id="4144646at2759"/>
<evidence type="ECO:0000256" key="1">
    <source>
        <dbReference type="SAM" id="MobiDB-lite"/>
    </source>
</evidence>
<gene>
    <name evidence="2" type="ORF">A1O3_00147</name>
</gene>
<feature type="compositionally biased region" description="Polar residues" evidence="1">
    <location>
        <begin position="219"/>
        <end position="229"/>
    </location>
</feature>
<dbReference type="HOGENOM" id="CLU_546461_0_0_1"/>
<dbReference type="RefSeq" id="XP_007728489.1">
    <property type="nucleotide sequence ID" value="XM_007730299.1"/>
</dbReference>
<dbReference type="eggNOG" id="ENOG502RWEF">
    <property type="taxonomic scope" value="Eukaryota"/>
</dbReference>
<feature type="region of interest" description="Disordered" evidence="1">
    <location>
        <begin position="192"/>
        <end position="247"/>
    </location>
</feature>
<feature type="compositionally biased region" description="Basic and acidic residues" evidence="1">
    <location>
        <begin position="19"/>
        <end position="35"/>
    </location>
</feature>
<feature type="compositionally biased region" description="Polar residues" evidence="1">
    <location>
        <begin position="1"/>
        <end position="14"/>
    </location>
</feature>
<sequence length="504" mass="54728">MEQALRSQKMSSASARRRKFEERHQQNALERERIQEHKRRLMTHEGTAEVMEGSDDNPADNMDLDVEADVDVDAGRFDRESSVETPSERSVLTPDDPFPNRTAFTRYTGVTPSKIVLPEQEDTTPMAVDDSGVVVPLPSPRPVLQASLATLSDFRYDRYSVFMESPPISEVMSPEVEPDETFSPIEIATPVSFSQPKSRPSLISIVGGSQESRRRPSWVQRSISDTITQLPGRPAKRRSTSSSRSGFPAAEATLFEIPDLPANASEVIADANASEESLAIRGKTLKSRAERISSLPRLSTALNHARMSSIRNFIKTPSSVADTRPFSRSSSYMSPPSTPSLSGGEPALGKHATASSSSSALATLQRPTTAMSITSTTSFANMTALPAVRTPPAEDHMSDALSTKLNVPKKKSFSTLRRRSESIGHAIKGLGKTTTKHDVPLPMLTGMMTPTNQQPLDLSKFPTPPLPSARLEKRSTASLTSTLTGSSAGDVDLGLNRVDGQLKK</sequence>
<reference evidence="2 3" key="1">
    <citation type="submission" date="2013-03" db="EMBL/GenBank/DDBJ databases">
        <title>The Genome Sequence of Capronia epimyces CBS 606.96.</title>
        <authorList>
            <consortium name="The Broad Institute Genomics Platform"/>
            <person name="Cuomo C."/>
            <person name="de Hoog S."/>
            <person name="Gorbushina A."/>
            <person name="Walker B."/>
            <person name="Young S.K."/>
            <person name="Zeng Q."/>
            <person name="Gargeya S."/>
            <person name="Fitzgerald M."/>
            <person name="Haas B."/>
            <person name="Abouelleil A."/>
            <person name="Allen A.W."/>
            <person name="Alvarado L."/>
            <person name="Arachchi H.M."/>
            <person name="Berlin A.M."/>
            <person name="Chapman S.B."/>
            <person name="Gainer-Dewar J."/>
            <person name="Goldberg J."/>
            <person name="Griggs A."/>
            <person name="Gujja S."/>
            <person name="Hansen M."/>
            <person name="Howarth C."/>
            <person name="Imamovic A."/>
            <person name="Ireland A."/>
            <person name="Larimer J."/>
            <person name="McCowan C."/>
            <person name="Murphy C."/>
            <person name="Pearson M."/>
            <person name="Poon T.W."/>
            <person name="Priest M."/>
            <person name="Roberts A."/>
            <person name="Saif S."/>
            <person name="Shea T."/>
            <person name="Sisk P."/>
            <person name="Sykes S."/>
            <person name="Wortman J."/>
            <person name="Nusbaum C."/>
            <person name="Birren B."/>
        </authorList>
    </citation>
    <scope>NUCLEOTIDE SEQUENCE [LARGE SCALE GENOMIC DNA]</scope>
    <source>
        <strain evidence="2 3">CBS 606.96</strain>
    </source>
</reference>
<dbReference type="GeneID" id="19164289"/>
<organism evidence="2 3">
    <name type="scientific">Capronia epimyces CBS 606.96</name>
    <dbReference type="NCBI Taxonomy" id="1182542"/>
    <lineage>
        <taxon>Eukaryota</taxon>
        <taxon>Fungi</taxon>
        <taxon>Dikarya</taxon>
        <taxon>Ascomycota</taxon>
        <taxon>Pezizomycotina</taxon>
        <taxon>Eurotiomycetes</taxon>
        <taxon>Chaetothyriomycetidae</taxon>
        <taxon>Chaetothyriales</taxon>
        <taxon>Herpotrichiellaceae</taxon>
        <taxon>Capronia</taxon>
    </lineage>
</organism>
<feature type="compositionally biased region" description="Low complexity" evidence="1">
    <location>
        <begin position="476"/>
        <end position="489"/>
    </location>
</feature>
<feature type="compositionally biased region" description="Basic and acidic residues" evidence="1">
    <location>
        <begin position="73"/>
        <end position="82"/>
    </location>
</feature>
<feature type="compositionally biased region" description="Low complexity" evidence="1">
    <location>
        <begin position="326"/>
        <end position="342"/>
    </location>
</feature>
<proteinExistence type="predicted"/>
<feature type="compositionally biased region" description="Low complexity" evidence="1">
    <location>
        <begin position="352"/>
        <end position="363"/>
    </location>
</feature>
<feature type="compositionally biased region" description="Acidic residues" evidence="1">
    <location>
        <begin position="52"/>
        <end position="72"/>
    </location>
</feature>
<feature type="region of interest" description="Disordered" evidence="1">
    <location>
        <begin position="1"/>
        <end position="102"/>
    </location>
</feature>
<dbReference type="AlphaFoldDB" id="W9ZAQ1"/>
<feature type="region of interest" description="Disordered" evidence="1">
    <location>
        <begin position="450"/>
        <end position="504"/>
    </location>
</feature>
<name>W9ZAQ1_9EURO</name>
<keyword evidence="3" id="KW-1185">Reference proteome</keyword>